<gene>
    <name evidence="3" type="ordered locus">AAur_pTC10080</name>
</gene>
<dbReference type="Gene3D" id="2.30.30.940">
    <property type="match status" value="1"/>
</dbReference>
<dbReference type="SUPFAM" id="SSF52540">
    <property type="entry name" value="P-loop containing nucleoside triphosphate hydrolases"/>
    <property type="match status" value="2"/>
</dbReference>
<feature type="domain" description="AAA+ ATPase" evidence="2">
    <location>
        <begin position="541"/>
        <end position="773"/>
    </location>
</feature>
<evidence type="ECO:0000256" key="1">
    <source>
        <dbReference type="SAM" id="MobiDB-lite"/>
    </source>
</evidence>
<evidence type="ECO:0000313" key="4">
    <source>
        <dbReference type="Proteomes" id="UP000000637"/>
    </source>
</evidence>
<dbReference type="KEGG" id="aau:AAur_pTC10080"/>
<dbReference type="OrthoDB" id="4524286at2"/>
<organism evidence="3 4">
    <name type="scientific">Paenarthrobacter aurescens (strain TC1)</name>
    <dbReference type="NCBI Taxonomy" id="290340"/>
    <lineage>
        <taxon>Bacteria</taxon>
        <taxon>Bacillati</taxon>
        <taxon>Actinomycetota</taxon>
        <taxon>Actinomycetes</taxon>
        <taxon>Micrococcales</taxon>
        <taxon>Micrococcaceae</taxon>
        <taxon>Paenarthrobacter</taxon>
    </lineage>
</organism>
<evidence type="ECO:0000313" key="3">
    <source>
        <dbReference type="EMBL" id="ABM10507.1"/>
    </source>
</evidence>
<dbReference type="SUPFAM" id="SSF55464">
    <property type="entry name" value="Origin of replication-binding domain, RBD-like"/>
    <property type="match status" value="1"/>
</dbReference>
<dbReference type="EMBL" id="CP000475">
    <property type="protein sequence ID" value="ABM10507.1"/>
    <property type="molecule type" value="Genomic_DNA"/>
</dbReference>
<dbReference type="SMART" id="SM00382">
    <property type="entry name" value="AAA"/>
    <property type="match status" value="1"/>
</dbReference>
<dbReference type="InterPro" id="IPR003593">
    <property type="entry name" value="AAA+_ATPase"/>
</dbReference>
<sequence length="1158" mass="126075">MTVHKLSAGDGYTYLTRQVASADERRPAGQSLAEYYVARGNPPGVWTGRGAEQLGLAGTEVSEDQMRALFGAGRHPDGVHRLGAAYPSYATLAPYQQRVAERLAEWESLNGRPPSAAERNRIAAVEARRGRRAVAGFDLVFTPVKSASVLWALGGAEVRGAVEDAHHEAVLSSLGWLESHAAYTRVGRGGVAQIDATGLICAMFDHRESRAGDPDLHTHVAVANKVCGVDGKWRSLDARGLYALGVAASERYNTRFEDALARRLGVEFVERPSNRRDLRPVREIDGVPAELLRHFSQRRAAIEDRYAELRRNYRATHGREPDRATQIQLAQQATLETREAKGAARSLAEQVTDWTTQARQLIGARRLDRLASDCMGRERSAGAADVPDVDELASQIVGTIAEQRSTWTVWNVHAETERTLRRYWFATADERELVTRAVVDRATGSHHSIRITEPEFVREAPELIRASDGVSMFRAHGSDRYTTSEVMIAEDELIAAARSTDGPRVDPHSLQAGLAIHEARTGLVLDRGQRGLVEAFACSSARIVVGIGPAGAGKTTAMRAFAATWQADGGRVIPLATSSRAAHVLGAELEMRAENLHKFLFEHHRANDRESSDLADRWFQLGAGDVVLVDEAGMAGTLHLHQLLRIATEAGATVRLLGDPAQLAAVDAGGALNLLEEETGATYLTTLHRFTDPAEGDATLALRRGNPKAVTFYDDRDRIAAGSRDAMLEAAYDHWACDVRAGKRSVLIAATTGDVNALNARARLERALAGQIEADGVVLHDGNLAGVGDWVVTRTNARTLRYGRSRWVHNGDAWRVTGRHRDGSLTVRHLEHGSSVRLPRDYVADAVELGYACTAHRAQGATVDTAHALVTTEMTREGLYVASTRGRDSNRWYVASDEPVTLDCDHEPEPPRTTYEVLDAVLRRTGAELSATQTLRETTGEATRLRSLVGRYEHARDRAAMDALRLAVAELPEPEQTRILGDRGAPHLARVLADAVARGIDGPVLVRRALDLDSTDNTRSPALVLASRITDHPRTLGIPDRPADGSPNARPLPWLHAPSVGHPGWDPYLKMRAALIADRAAELGSLVDAYREQYDITTTNAGPLGEPPQPGTRREAAYRAALAELALTPPRPAPAPQSTPAPSPTRRPDHQQSHSLTR</sequence>
<dbReference type="AlphaFoldDB" id="A1RCJ2"/>
<dbReference type="CDD" id="cd18809">
    <property type="entry name" value="SF1_C_RecD"/>
    <property type="match status" value="1"/>
</dbReference>
<dbReference type="Pfam" id="PF13604">
    <property type="entry name" value="AAA_30"/>
    <property type="match status" value="1"/>
</dbReference>
<name>A1RCJ2_PAEAT</name>
<dbReference type="RefSeq" id="WP_011776877.1">
    <property type="nucleotide sequence ID" value="NC_008712.1"/>
</dbReference>
<feature type="region of interest" description="Disordered" evidence="1">
    <location>
        <begin position="1125"/>
        <end position="1158"/>
    </location>
</feature>
<accession>A1RCJ2</accession>
<protein>
    <submittedName>
        <fullName evidence="3">TraA-like conjugal transfer protein</fullName>
    </submittedName>
</protein>
<geneLocation type="plasmid" evidence="3 4">
    <name>pTC1</name>
</geneLocation>
<dbReference type="Pfam" id="PF08751">
    <property type="entry name" value="TrwC"/>
    <property type="match status" value="1"/>
</dbReference>
<dbReference type="HOGENOM" id="CLU_001748_1_0_11"/>
<keyword evidence="4" id="KW-1185">Reference proteome</keyword>
<reference evidence="3 4" key="1">
    <citation type="journal article" date="2006" name="PLoS Genet.">
        <title>Secrets of soil survival revealed by the genome sequence of Arthrobacter aurescens TC1.</title>
        <authorList>
            <person name="Mongodin E.F."/>
            <person name="Shapir N."/>
            <person name="Daugherty S.C."/>
            <person name="DeBoy R.T."/>
            <person name="Emerson J.B."/>
            <person name="Shvartzbeyn A."/>
            <person name="Radune D."/>
            <person name="Vamathevan J."/>
            <person name="Riggs F."/>
            <person name="Grinberg V."/>
            <person name="Khouri H."/>
            <person name="Wackett L.P."/>
            <person name="Nelson K.E."/>
            <person name="Sadowsky M.J."/>
        </authorList>
    </citation>
    <scope>NUCLEOTIDE SEQUENCE [LARGE SCALE GENOMIC DNA]</scope>
    <source>
        <strain evidence="3 4">TC1</strain>
    </source>
</reference>
<dbReference type="InterPro" id="IPR014862">
    <property type="entry name" value="TrwC"/>
</dbReference>
<dbReference type="InterPro" id="IPR027417">
    <property type="entry name" value="P-loop_NTPase"/>
</dbReference>
<feature type="compositionally biased region" description="Pro residues" evidence="1">
    <location>
        <begin position="1129"/>
        <end position="1145"/>
    </location>
</feature>
<dbReference type="Proteomes" id="UP000000637">
    <property type="component" value="Plasmid pTC1"/>
</dbReference>
<keyword evidence="3" id="KW-0614">Plasmid</keyword>
<dbReference type="NCBIfam" id="NF041492">
    <property type="entry name" value="MobF"/>
    <property type="match status" value="1"/>
</dbReference>
<evidence type="ECO:0000259" key="2">
    <source>
        <dbReference type="SMART" id="SM00382"/>
    </source>
</evidence>
<dbReference type="Gene3D" id="3.40.50.300">
    <property type="entry name" value="P-loop containing nucleotide triphosphate hydrolases"/>
    <property type="match status" value="2"/>
</dbReference>
<proteinExistence type="predicted"/>